<sequence>MSAGSTLGRANNIYAHHHVFELSSFSYCQNIFEKRTQQLLTNAKQALSKQPSWLSSSQNPNGEEETDTEEENIIDNNLCTER</sequence>
<keyword evidence="2" id="KW-1185">Reference proteome</keyword>
<evidence type="ECO:0000256" key="1">
    <source>
        <dbReference type="SAM" id="MobiDB-lite"/>
    </source>
</evidence>
<name>A0A7E4ZZ87_PANRE</name>
<dbReference type="AlphaFoldDB" id="A0A7E4ZZ87"/>
<feature type="compositionally biased region" description="Polar residues" evidence="1">
    <location>
        <begin position="48"/>
        <end position="61"/>
    </location>
</feature>
<dbReference type="WBParaSite" id="Pan_g4354.t1">
    <property type="protein sequence ID" value="Pan_g4354.t1"/>
    <property type="gene ID" value="Pan_g4354"/>
</dbReference>
<evidence type="ECO:0000313" key="2">
    <source>
        <dbReference type="Proteomes" id="UP000492821"/>
    </source>
</evidence>
<reference evidence="2" key="1">
    <citation type="journal article" date="2013" name="Genetics">
        <title>The draft genome and transcriptome of Panagrellus redivivus are shaped by the harsh demands of a free-living lifestyle.</title>
        <authorList>
            <person name="Srinivasan J."/>
            <person name="Dillman A.R."/>
            <person name="Macchietto M.G."/>
            <person name="Heikkinen L."/>
            <person name="Lakso M."/>
            <person name="Fracchia K.M."/>
            <person name="Antoshechkin I."/>
            <person name="Mortazavi A."/>
            <person name="Wong G."/>
            <person name="Sternberg P.W."/>
        </authorList>
    </citation>
    <scope>NUCLEOTIDE SEQUENCE [LARGE SCALE GENOMIC DNA]</scope>
    <source>
        <strain evidence="2">MT8872</strain>
    </source>
</reference>
<feature type="region of interest" description="Disordered" evidence="1">
    <location>
        <begin position="48"/>
        <end position="82"/>
    </location>
</feature>
<accession>A0A7E4ZZ87</accession>
<organism evidence="2 3">
    <name type="scientific">Panagrellus redivivus</name>
    <name type="common">Microworm</name>
    <dbReference type="NCBI Taxonomy" id="6233"/>
    <lineage>
        <taxon>Eukaryota</taxon>
        <taxon>Metazoa</taxon>
        <taxon>Ecdysozoa</taxon>
        <taxon>Nematoda</taxon>
        <taxon>Chromadorea</taxon>
        <taxon>Rhabditida</taxon>
        <taxon>Tylenchina</taxon>
        <taxon>Panagrolaimomorpha</taxon>
        <taxon>Panagrolaimoidea</taxon>
        <taxon>Panagrolaimidae</taxon>
        <taxon>Panagrellus</taxon>
    </lineage>
</organism>
<dbReference type="Proteomes" id="UP000492821">
    <property type="component" value="Unassembled WGS sequence"/>
</dbReference>
<reference evidence="3" key="2">
    <citation type="submission" date="2020-10" db="UniProtKB">
        <authorList>
            <consortium name="WormBaseParasite"/>
        </authorList>
    </citation>
    <scope>IDENTIFICATION</scope>
</reference>
<evidence type="ECO:0000313" key="3">
    <source>
        <dbReference type="WBParaSite" id="Pan_g4354.t1"/>
    </source>
</evidence>
<feature type="compositionally biased region" description="Acidic residues" evidence="1">
    <location>
        <begin position="62"/>
        <end position="73"/>
    </location>
</feature>
<protein>
    <submittedName>
        <fullName evidence="3">Uncharacterized protein</fullName>
    </submittedName>
</protein>
<proteinExistence type="predicted"/>